<dbReference type="EMBL" id="MN883665">
    <property type="protein sequence ID" value="QOJ43718.1"/>
    <property type="molecule type" value="mRNA"/>
</dbReference>
<evidence type="ECO:0000256" key="2">
    <source>
        <dbReference type="ARBA" id="ARBA00023015"/>
    </source>
</evidence>
<keyword evidence="2" id="KW-0805">Transcription regulation</keyword>
<dbReference type="SMART" id="SM00353">
    <property type="entry name" value="HLH"/>
    <property type="match status" value="1"/>
</dbReference>
<dbReference type="Pfam" id="PF00010">
    <property type="entry name" value="HLH"/>
    <property type="match status" value="1"/>
</dbReference>
<gene>
    <name evidence="7" type="primary">bHLH57</name>
</gene>
<dbReference type="PANTHER" id="PTHR46834:SF1">
    <property type="entry name" value="TRANSCRIPTION FACTOR BHLH10"/>
    <property type="match status" value="1"/>
</dbReference>
<evidence type="ECO:0000256" key="4">
    <source>
        <dbReference type="ARBA" id="ARBA00023242"/>
    </source>
</evidence>
<evidence type="ECO:0000256" key="5">
    <source>
        <dbReference type="SAM" id="MobiDB-lite"/>
    </source>
</evidence>
<evidence type="ECO:0000259" key="6">
    <source>
        <dbReference type="PROSITE" id="PS50888"/>
    </source>
</evidence>
<organism evidence="7">
    <name type="scientific">Dracaena cambodiana</name>
    <dbReference type="NCBI Taxonomy" id="580341"/>
    <lineage>
        <taxon>Eukaryota</taxon>
        <taxon>Viridiplantae</taxon>
        <taxon>Streptophyta</taxon>
        <taxon>Embryophyta</taxon>
        <taxon>Tracheophyta</taxon>
        <taxon>Spermatophyta</taxon>
        <taxon>Magnoliopsida</taxon>
        <taxon>Liliopsida</taxon>
        <taxon>Asparagales</taxon>
        <taxon>Asparagaceae</taxon>
        <taxon>Nolinoideae</taxon>
        <taxon>Dracaena</taxon>
    </lineage>
</organism>
<feature type="region of interest" description="Disordered" evidence="5">
    <location>
        <begin position="188"/>
        <end position="209"/>
    </location>
</feature>
<dbReference type="PROSITE" id="PS50888">
    <property type="entry name" value="BHLH"/>
    <property type="match status" value="1"/>
</dbReference>
<dbReference type="SUPFAM" id="SSF47459">
    <property type="entry name" value="HLH, helix-loop-helix DNA-binding domain"/>
    <property type="match status" value="1"/>
</dbReference>
<evidence type="ECO:0000256" key="3">
    <source>
        <dbReference type="ARBA" id="ARBA00023163"/>
    </source>
</evidence>
<proteinExistence type="evidence at transcript level"/>
<keyword evidence="3" id="KW-0804">Transcription</keyword>
<dbReference type="CDD" id="cd18918">
    <property type="entry name" value="bHLH_AtMYC1_like"/>
    <property type="match status" value="1"/>
</dbReference>
<accession>A0A7M3UQL5</accession>
<dbReference type="Gene3D" id="4.10.280.10">
    <property type="entry name" value="Helix-loop-helix DNA-binding domain"/>
    <property type="match status" value="1"/>
</dbReference>
<name>A0A7M3UQL5_9ASPA</name>
<evidence type="ECO:0000313" key="7">
    <source>
        <dbReference type="EMBL" id="QOJ43718.1"/>
    </source>
</evidence>
<comment type="similarity">
    <text evidence="1">Belongs to the bHLH protein family.</text>
</comment>
<dbReference type="GO" id="GO:0048658">
    <property type="term" value="P:anther wall tapetum development"/>
    <property type="evidence" value="ECO:0007669"/>
    <property type="project" value="InterPro"/>
</dbReference>
<reference evidence="7" key="1">
    <citation type="submission" date="2019-12" db="EMBL/GenBank/DDBJ databases">
        <title>Identification of the bHLH gene family in Dracaena cambodiana reveals candidate genes involved in flavonoid biosynthesis.</title>
        <authorList>
            <person name="Zhu J."/>
            <person name="Peng S."/>
        </authorList>
    </citation>
    <scope>NUCLEOTIDE SEQUENCE</scope>
</reference>
<dbReference type="InterPro" id="IPR036638">
    <property type="entry name" value="HLH_DNA-bd_sf"/>
</dbReference>
<keyword evidence="4" id="KW-0539">Nucleus</keyword>
<dbReference type="AlphaFoldDB" id="A0A7M3UQL5"/>
<dbReference type="InterPro" id="IPR011598">
    <property type="entry name" value="bHLH_dom"/>
</dbReference>
<feature type="domain" description="BHLH" evidence="6">
    <location>
        <begin position="123"/>
        <end position="172"/>
    </location>
</feature>
<sequence>MYQHQFANPLPTTISYSVGSSNSSYEGFDHPVQGINNHCFDPNTSTLLHMLNPGNFHHDGFISEVPVDSVSAAASAVFYDPTIFHSVPNHGGGGSLVFEEGYGGRVNERMVQLGNKRKKKGFEEGAGGLKNEKQRRERLTNKFEVLKKLIPNPTKPDRATIIADTISYIQELLRTIDELKLLVEKKRRRKSGSRVKPETGEDAAGDMDSSCVKPLHRDFKGTGLRSSWLQRKSKDTHVDVRILEDEVFIKLSQHRKIDCLPIVARVLDELELEMLHLSGGNIGDLHAFIFNTKIHEGSSVYAGAIAKKIIEAMDVKHQELFVSF</sequence>
<protein>
    <submittedName>
        <fullName evidence="7">BHLH transcription factor</fullName>
    </submittedName>
</protein>
<dbReference type="PANTHER" id="PTHR46834">
    <property type="entry name" value="TRANSCRIPTION FACTOR BHLH91"/>
    <property type="match status" value="1"/>
</dbReference>
<evidence type="ECO:0000256" key="1">
    <source>
        <dbReference type="ARBA" id="ARBA00005510"/>
    </source>
</evidence>
<dbReference type="InterPro" id="IPR045895">
    <property type="entry name" value="bHLH91-like"/>
</dbReference>
<dbReference type="GO" id="GO:0046983">
    <property type="term" value="F:protein dimerization activity"/>
    <property type="evidence" value="ECO:0007669"/>
    <property type="project" value="InterPro"/>
</dbReference>
<dbReference type="InterPro" id="IPR045896">
    <property type="entry name" value="MYC1-like_bHLH"/>
</dbReference>
<dbReference type="GO" id="GO:0006355">
    <property type="term" value="P:regulation of DNA-templated transcription"/>
    <property type="evidence" value="ECO:0007669"/>
    <property type="project" value="InterPro"/>
</dbReference>